<evidence type="ECO:0000256" key="1">
    <source>
        <dbReference type="SAM" id="MobiDB-lite"/>
    </source>
</evidence>
<dbReference type="Proteomes" id="UP000027920">
    <property type="component" value="Unassembled WGS sequence"/>
</dbReference>
<gene>
    <name evidence="2" type="ORF">A1O9_00265</name>
</gene>
<dbReference type="AlphaFoldDB" id="A0A072PSK3"/>
<name>A0A072PSK3_9EURO</name>
<feature type="region of interest" description="Disordered" evidence="1">
    <location>
        <begin position="1"/>
        <end position="22"/>
    </location>
</feature>
<reference evidence="2 3" key="1">
    <citation type="submission" date="2013-03" db="EMBL/GenBank/DDBJ databases">
        <title>The Genome Sequence of Exophiala aquamarina CBS 119918.</title>
        <authorList>
            <consortium name="The Broad Institute Genomics Platform"/>
            <person name="Cuomo C."/>
            <person name="de Hoog S."/>
            <person name="Gorbushina A."/>
            <person name="Walker B."/>
            <person name="Young S.K."/>
            <person name="Zeng Q."/>
            <person name="Gargeya S."/>
            <person name="Fitzgerald M."/>
            <person name="Haas B."/>
            <person name="Abouelleil A."/>
            <person name="Allen A.W."/>
            <person name="Alvarado L."/>
            <person name="Arachchi H.M."/>
            <person name="Berlin A.M."/>
            <person name="Chapman S.B."/>
            <person name="Gainer-Dewar J."/>
            <person name="Goldberg J."/>
            <person name="Griggs A."/>
            <person name="Gujja S."/>
            <person name="Hansen M."/>
            <person name="Howarth C."/>
            <person name="Imamovic A."/>
            <person name="Ireland A."/>
            <person name="Larimer J."/>
            <person name="McCowan C."/>
            <person name="Murphy C."/>
            <person name="Pearson M."/>
            <person name="Poon T.W."/>
            <person name="Priest M."/>
            <person name="Roberts A."/>
            <person name="Saif S."/>
            <person name="Shea T."/>
            <person name="Sisk P."/>
            <person name="Sykes S."/>
            <person name="Wortman J."/>
            <person name="Nusbaum C."/>
            <person name="Birren B."/>
        </authorList>
    </citation>
    <scope>NUCLEOTIDE SEQUENCE [LARGE SCALE GENOMIC DNA]</scope>
    <source>
        <strain evidence="2 3">CBS 119918</strain>
    </source>
</reference>
<evidence type="ECO:0000313" key="2">
    <source>
        <dbReference type="EMBL" id="KEF62293.1"/>
    </source>
</evidence>
<dbReference type="HOGENOM" id="CLU_1489021_0_0_1"/>
<protein>
    <submittedName>
        <fullName evidence="2">Uncharacterized protein</fullName>
    </submittedName>
</protein>
<organism evidence="2 3">
    <name type="scientific">Exophiala aquamarina CBS 119918</name>
    <dbReference type="NCBI Taxonomy" id="1182545"/>
    <lineage>
        <taxon>Eukaryota</taxon>
        <taxon>Fungi</taxon>
        <taxon>Dikarya</taxon>
        <taxon>Ascomycota</taxon>
        <taxon>Pezizomycotina</taxon>
        <taxon>Eurotiomycetes</taxon>
        <taxon>Chaetothyriomycetidae</taxon>
        <taxon>Chaetothyriales</taxon>
        <taxon>Herpotrichiellaceae</taxon>
        <taxon>Exophiala</taxon>
    </lineage>
</organism>
<dbReference type="EMBL" id="AMGV01000001">
    <property type="protein sequence ID" value="KEF62293.1"/>
    <property type="molecule type" value="Genomic_DNA"/>
</dbReference>
<dbReference type="VEuPathDB" id="FungiDB:A1O9_00265"/>
<proteinExistence type="predicted"/>
<sequence>MDLPQNPAGQPPAEPPRQGNPDVRKYDGKLICYGCEEPKLKGFCDGSMKIFPGDTCHWHRIFLDQSLTPARQLQRTPVNLQPKVSKTSVFHTGNCIDPTDYFIVGEENLWTSIYFRRCHGAYQNSLRQEMPSTKEHVILKVESIPQSIDLKPLWQRMEAIWSSSEDRKRLWAGERLIARGG</sequence>
<comment type="caution">
    <text evidence="2">The sequence shown here is derived from an EMBL/GenBank/DDBJ whole genome shotgun (WGS) entry which is preliminary data.</text>
</comment>
<dbReference type="RefSeq" id="XP_013264883.1">
    <property type="nucleotide sequence ID" value="XM_013409429.1"/>
</dbReference>
<keyword evidence="3" id="KW-1185">Reference proteome</keyword>
<accession>A0A072PSK3</accession>
<evidence type="ECO:0000313" key="3">
    <source>
        <dbReference type="Proteomes" id="UP000027920"/>
    </source>
</evidence>
<dbReference type="GeneID" id="25275217"/>